<dbReference type="EMBL" id="CATOUU010000370">
    <property type="protein sequence ID" value="CAI9926731.1"/>
    <property type="molecule type" value="Genomic_DNA"/>
</dbReference>
<reference evidence="4 6" key="2">
    <citation type="submission" date="2024-07" db="EMBL/GenBank/DDBJ databases">
        <authorList>
            <person name="Akdeniz Z."/>
        </authorList>
    </citation>
    <scope>NUCLEOTIDE SEQUENCE [LARGE SCALE GENOMIC DNA]</scope>
</reference>
<dbReference type="Proteomes" id="UP001642409">
    <property type="component" value="Unassembled WGS sequence"/>
</dbReference>
<evidence type="ECO:0000313" key="6">
    <source>
        <dbReference type="Proteomes" id="UP001642409"/>
    </source>
</evidence>
<evidence type="ECO:0000313" key="2">
    <source>
        <dbReference type="EMBL" id="CAI9926731.1"/>
    </source>
</evidence>
<sequence>MKRVGYSQSQDKSTKEDNLNPETKNSWQTISFKTSSANALRNISTSSRIRIIQLFRKQLMKWELILDITLKALESERIFIVRNNKNALNKLFSLNHKQMQEKSSD</sequence>
<evidence type="ECO:0000313" key="3">
    <source>
        <dbReference type="EMBL" id="CAI9926735.1"/>
    </source>
</evidence>
<evidence type="ECO:0000256" key="1">
    <source>
        <dbReference type="SAM" id="MobiDB-lite"/>
    </source>
</evidence>
<feature type="compositionally biased region" description="Polar residues" evidence="1">
    <location>
        <begin position="1"/>
        <end position="11"/>
    </location>
</feature>
<proteinExistence type="predicted"/>
<keyword evidence="6" id="KW-1185">Reference proteome</keyword>
<accession>A0AA86NW45</accession>
<protein>
    <submittedName>
        <fullName evidence="4">Hypothetical_protein</fullName>
    </submittedName>
</protein>
<dbReference type="EMBL" id="CAXDID020000446">
    <property type="protein sequence ID" value="CAL6092660.1"/>
    <property type="molecule type" value="Genomic_DNA"/>
</dbReference>
<organism evidence="2">
    <name type="scientific">Hexamita inflata</name>
    <dbReference type="NCBI Taxonomy" id="28002"/>
    <lineage>
        <taxon>Eukaryota</taxon>
        <taxon>Metamonada</taxon>
        <taxon>Diplomonadida</taxon>
        <taxon>Hexamitidae</taxon>
        <taxon>Hexamitinae</taxon>
        <taxon>Hexamita</taxon>
    </lineage>
</organism>
<gene>
    <name evidence="2" type="ORF">HINF_LOCUS14376</name>
    <name evidence="3" type="ORF">HINF_LOCUS14380</name>
    <name evidence="4" type="ORF">HINF_LOCUS66368</name>
    <name evidence="5" type="ORF">HINF_LOCUS66372</name>
</gene>
<feature type="region of interest" description="Disordered" evidence="1">
    <location>
        <begin position="1"/>
        <end position="25"/>
    </location>
</feature>
<dbReference type="EMBL" id="CAXDID020000446">
    <property type="protein sequence ID" value="CAL6092652.1"/>
    <property type="molecule type" value="Genomic_DNA"/>
</dbReference>
<reference evidence="2" key="1">
    <citation type="submission" date="2023-06" db="EMBL/GenBank/DDBJ databases">
        <authorList>
            <person name="Kurt Z."/>
        </authorList>
    </citation>
    <scope>NUCLEOTIDE SEQUENCE</scope>
</reference>
<dbReference type="AlphaFoldDB" id="A0AA86NW45"/>
<name>A0AA86NW45_9EUKA</name>
<evidence type="ECO:0000313" key="4">
    <source>
        <dbReference type="EMBL" id="CAL6092652.1"/>
    </source>
</evidence>
<dbReference type="EMBL" id="CATOUU010000370">
    <property type="protein sequence ID" value="CAI9926735.1"/>
    <property type="molecule type" value="Genomic_DNA"/>
</dbReference>
<comment type="caution">
    <text evidence="2">The sequence shown here is derived from an EMBL/GenBank/DDBJ whole genome shotgun (WGS) entry which is preliminary data.</text>
</comment>
<evidence type="ECO:0000313" key="5">
    <source>
        <dbReference type="EMBL" id="CAL6092660.1"/>
    </source>
</evidence>